<gene>
    <name evidence="2" type="ORF">KIW84_040244</name>
</gene>
<feature type="region of interest" description="Disordered" evidence="1">
    <location>
        <begin position="1"/>
        <end position="29"/>
    </location>
</feature>
<sequence>MITEGSYGITDVSGSSYSSDSLQDSSYTVPENSEKCIRIEMHWLPFVMESKGEMSENAAVTDYPNSSSRLLTENAAVTDYPIGSNRLLVEKKQQQLFEISDSEASDTVVPAPTVVQNDVVNNGRPVRQRALPHRLRDYERFQDKEVNNDGDFVHFTLMAESEPINAHCLISKKKENFIDGTLRKPLVADLLYAPWICCNNMVLAWFYRPISESIAKSVLWIDNAACVWHNLHILFSHSDIFCISDIQEDLYKLRQGTLDVSNYFTQLKVLWDELDNYRPVLGCSCAIFCSCGVIAFVQKYREQDCVICFLKGLNENFTHFKS</sequence>
<accession>A0A9D4X6J9</accession>
<keyword evidence="3" id="KW-1185">Reference proteome</keyword>
<dbReference type="EMBL" id="JAMSHJ010000004">
    <property type="protein sequence ID" value="KAI5414693.1"/>
    <property type="molecule type" value="Genomic_DNA"/>
</dbReference>
<protein>
    <recommendedName>
        <fullName evidence="4">Retrotransposon gag domain-containing protein</fullName>
    </recommendedName>
</protein>
<proteinExistence type="predicted"/>
<dbReference type="Proteomes" id="UP001058974">
    <property type="component" value="Chromosome 4"/>
</dbReference>
<evidence type="ECO:0000313" key="2">
    <source>
        <dbReference type="EMBL" id="KAI5414693.1"/>
    </source>
</evidence>
<evidence type="ECO:0008006" key="4">
    <source>
        <dbReference type="Google" id="ProtNLM"/>
    </source>
</evidence>
<evidence type="ECO:0000256" key="1">
    <source>
        <dbReference type="SAM" id="MobiDB-lite"/>
    </source>
</evidence>
<reference evidence="2 3" key="1">
    <citation type="journal article" date="2022" name="Nat. Genet.">
        <title>Improved pea reference genome and pan-genome highlight genomic features and evolutionary characteristics.</title>
        <authorList>
            <person name="Yang T."/>
            <person name="Liu R."/>
            <person name="Luo Y."/>
            <person name="Hu S."/>
            <person name="Wang D."/>
            <person name="Wang C."/>
            <person name="Pandey M.K."/>
            <person name="Ge S."/>
            <person name="Xu Q."/>
            <person name="Li N."/>
            <person name="Li G."/>
            <person name="Huang Y."/>
            <person name="Saxena R.K."/>
            <person name="Ji Y."/>
            <person name="Li M."/>
            <person name="Yan X."/>
            <person name="He Y."/>
            <person name="Liu Y."/>
            <person name="Wang X."/>
            <person name="Xiang C."/>
            <person name="Varshney R.K."/>
            <person name="Ding H."/>
            <person name="Gao S."/>
            <person name="Zong X."/>
        </authorList>
    </citation>
    <scope>NUCLEOTIDE SEQUENCE [LARGE SCALE GENOMIC DNA]</scope>
    <source>
        <strain evidence="2 3">cv. Zhongwan 6</strain>
    </source>
</reference>
<dbReference type="PANTHER" id="PTHR37610:SF55">
    <property type="entry name" value="RETROTRANSPOSON COPIA-LIKE N-TERMINAL DOMAIN-CONTAINING PROTEIN"/>
    <property type="match status" value="1"/>
</dbReference>
<feature type="compositionally biased region" description="Low complexity" evidence="1">
    <location>
        <begin position="11"/>
        <end position="26"/>
    </location>
</feature>
<dbReference type="Gramene" id="Psat04G0024400-T1">
    <property type="protein sequence ID" value="KAI5414693.1"/>
    <property type="gene ID" value="KIW84_040244"/>
</dbReference>
<dbReference type="AlphaFoldDB" id="A0A9D4X6J9"/>
<organism evidence="2 3">
    <name type="scientific">Pisum sativum</name>
    <name type="common">Garden pea</name>
    <name type="synonym">Lathyrus oleraceus</name>
    <dbReference type="NCBI Taxonomy" id="3888"/>
    <lineage>
        <taxon>Eukaryota</taxon>
        <taxon>Viridiplantae</taxon>
        <taxon>Streptophyta</taxon>
        <taxon>Embryophyta</taxon>
        <taxon>Tracheophyta</taxon>
        <taxon>Spermatophyta</taxon>
        <taxon>Magnoliopsida</taxon>
        <taxon>eudicotyledons</taxon>
        <taxon>Gunneridae</taxon>
        <taxon>Pentapetalae</taxon>
        <taxon>rosids</taxon>
        <taxon>fabids</taxon>
        <taxon>Fabales</taxon>
        <taxon>Fabaceae</taxon>
        <taxon>Papilionoideae</taxon>
        <taxon>50 kb inversion clade</taxon>
        <taxon>NPAAA clade</taxon>
        <taxon>Hologalegina</taxon>
        <taxon>IRL clade</taxon>
        <taxon>Fabeae</taxon>
        <taxon>Lathyrus</taxon>
    </lineage>
</organism>
<evidence type="ECO:0000313" key="3">
    <source>
        <dbReference type="Proteomes" id="UP001058974"/>
    </source>
</evidence>
<comment type="caution">
    <text evidence="2">The sequence shown here is derived from an EMBL/GenBank/DDBJ whole genome shotgun (WGS) entry which is preliminary data.</text>
</comment>
<name>A0A9D4X6J9_PEA</name>
<dbReference type="PANTHER" id="PTHR37610">
    <property type="entry name" value="CCHC-TYPE DOMAIN-CONTAINING PROTEIN"/>
    <property type="match status" value="1"/>
</dbReference>
<dbReference type="Gramene" id="chrUn1229G0000100-T1">
    <property type="protein sequence ID" value="KAI5381239.1"/>
    <property type="gene ID" value="KIW84_UN0895"/>
</dbReference>